<feature type="domain" description="Transposase IS204/IS1001/IS1096/IS1165 DDE" evidence="1">
    <location>
        <begin position="3"/>
        <end position="125"/>
    </location>
</feature>
<evidence type="ECO:0000313" key="2">
    <source>
        <dbReference type="EMBL" id="EQD28118.1"/>
    </source>
</evidence>
<evidence type="ECO:0000259" key="1">
    <source>
        <dbReference type="Pfam" id="PF01610"/>
    </source>
</evidence>
<reference evidence="2" key="1">
    <citation type="submission" date="2013-08" db="EMBL/GenBank/DDBJ databases">
        <authorList>
            <person name="Mendez C."/>
            <person name="Richter M."/>
            <person name="Ferrer M."/>
            <person name="Sanchez J."/>
        </authorList>
    </citation>
    <scope>NUCLEOTIDE SEQUENCE</scope>
</reference>
<dbReference type="InterPro" id="IPR002560">
    <property type="entry name" value="Transposase_DDE"/>
</dbReference>
<dbReference type="InterPro" id="IPR047951">
    <property type="entry name" value="Transpos_ISL3"/>
</dbReference>
<sequence length="125" mass="15088">MGEAVSMDMWDPFIASTKSHMNDAVSKIVFDRFHIIKHMNQTLDEVRKIEARNADTRELLKKTKYMWLYSSEKLPDKYRERYEILKASDLKTARAYTIKENLRNLWPCTTEDEANSFWKKWYKWA</sequence>
<organism evidence="2">
    <name type="scientific">mine drainage metagenome</name>
    <dbReference type="NCBI Taxonomy" id="410659"/>
    <lineage>
        <taxon>unclassified sequences</taxon>
        <taxon>metagenomes</taxon>
        <taxon>ecological metagenomes</taxon>
    </lineage>
</organism>
<protein>
    <submittedName>
        <fullName evidence="2">Transposase IS204/IS1001/IS1096/IS1165 family protein</fullName>
    </submittedName>
</protein>
<dbReference type="PANTHER" id="PTHR33498">
    <property type="entry name" value="TRANSPOSASE FOR INSERTION SEQUENCE ELEMENT IS1557"/>
    <property type="match status" value="1"/>
</dbReference>
<accession>T0Y4W3</accession>
<dbReference type="PANTHER" id="PTHR33498:SF1">
    <property type="entry name" value="TRANSPOSASE FOR INSERTION SEQUENCE ELEMENT IS1557"/>
    <property type="match status" value="1"/>
</dbReference>
<name>T0Y4W3_9ZZZZ</name>
<dbReference type="EMBL" id="AUZX01015746">
    <property type="protein sequence ID" value="EQD28118.1"/>
    <property type="molecule type" value="Genomic_DNA"/>
</dbReference>
<proteinExistence type="predicted"/>
<comment type="caution">
    <text evidence="2">The sequence shown here is derived from an EMBL/GenBank/DDBJ whole genome shotgun (WGS) entry which is preliminary data.</text>
</comment>
<gene>
    <name evidence="2" type="ORF">B1A_21305</name>
</gene>
<reference evidence="2" key="2">
    <citation type="journal article" date="2014" name="ISME J.">
        <title>Microbial stratification in low pH oxic and suboxic macroscopic growths along an acid mine drainage.</title>
        <authorList>
            <person name="Mendez-Garcia C."/>
            <person name="Mesa V."/>
            <person name="Sprenger R.R."/>
            <person name="Richter M."/>
            <person name="Diez M.S."/>
            <person name="Solano J."/>
            <person name="Bargiela R."/>
            <person name="Golyshina O.V."/>
            <person name="Manteca A."/>
            <person name="Ramos J.L."/>
            <person name="Gallego J.R."/>
            <person name="Llorente I."/>
            <person name="Martins Dos Santos V.A."/>
            <person name="Jensen O.N."/>
            <person name="Pelaez A.I."/>
            <person name="Sanchez J."/>
            <person name="Ferrer M."/>
        </authorList>
    </citation>
    <scope>NUCLEOTIDE SEQUENCE</scope>
</reference>
<dbReference type="Pfam" id="PF01610">
    <property type="entry name" value="DDE_Tnp_ISL3"/>
    <property type="match status" value="1"/>
</dbReference>
<dbReference type="AlphaFoldDB" id="T0Y4W3"/>